<evidence type="ECO:0000313" key="8">
    <source>
        <dbReference type="EMBL" id="GBO05542.1"/>
    </source>
</evidence>
<reference evidence="8 9" key="1">
    <citation type="journal article" date="2019" name="Sci. Rep.">
        <title>Orb-weaving spider Araneus ventricosus genome elucidates the spidroin gene catalogue.</title>
        <authorList>
            <person name="Kono N."/>
            <person name="Nakamura H."/>
            <person name="Ohtoshi R."/>
            <person name="Moran D.A.P."/>
            <person name="Shinohara A."/>
            <person name="Yoshida Y."/>
            <person name="Fujiwara M."/>
            <person name="Mori M."/>
            <person name="Tomita M."/>
            <person name="Arakawa K."/>
        </authorList>
    </citation>
    <scope>NUCLEOTIDE SEQUENCE [LARGE SCALE GENOMIC DNA]</scope>
</reference>
<keyword evidence="2" id="KW-0548">Nucleotidyltransferase</keyword>
<comment type="caution">
    <text evidence="8">The sequence shown here is derived from an EMBL/GenBank/DDBJ whole genome shotgun (WGS) entry which is preliminary data.</text>
</comment>
<dbReference type="InterPro" id="IPR043502">
    <property type="entry name" value="DNA/RNA_pol_sf"/>
</dbReference>
<dbReference type="SUPFAM" id="SSF56672">
    <property type="entry name" value="DNA/RNA polymerases"/>
    <property type="match status" value="1"/>
</dbReference>
<keyword evidence="6" id="KW-0695">RNA-directed DNA polymerase</keyword>
<evidence type="ECO:0000313" key="9">
    <source>
        <dbReference type="Proteomes" id="UP000499080"/>
    </source>
</evidence>
<dbReference type="PANTHER" id="PTHR37984:SF5">
    <property type="entry name" value="PROTEIN NYNRIN-LIKE"/>
    <property type="match status" value="1"/>
</dbReference>
<dbReference type="CDD" id="cd09274">
    <property type="entry name" value="RNase_HI_RT_Ty3"/>
    <property type="match status" value="1"/>
</dbReference>
<evidence type="ECO:0000256" key="6">
    <source>
        <dbReference type="ARBA" id="ARBA00022918"/>
    </source>
</evidence>
<evidence type="ECO:0000259" key="7">
    <source>
        <dbReference type="Pfam" id="PF17917"/>
    </source>
</evidence>
<dbReference type="GO" id="GO:0004519">
    <property type="term" value="F:endonuclease activity"/>
    <property type="evidence" value="ECO:0007669"/>
    <property type="project" value="UniProtKB-KW"/>
</dbReference>
<keyword evidence="5" id="KW-0378">Hydrolase</keyword>
<dbReference type="FunFam" id="3.10.20.370:FF:000001">
    <property type="entry name" value="Retrovirus-related Pol polyprotein from transposon 17.6-like protein"/>
    <property type="match status" value="1"/>
</dbReference>
<dbReference type="EMBL" id="BGPR01032144">
    <property type="protein sequence ID" value="GBO05542.1"/>
    <property type="molecule type" value="Genomic_DNA"/>
</dbReference>
<feature type="domain" description="Reverse transcriptase RNase H-like" evidence="7">
    <location>
        <begin position="2"/>
        <end position="97"/>
    </location>
</feature>
<dbReference type="OrthoDB" id="6429370at2759"/>
<evidence type="ECO:0000256" key="1">
    <source>
        <dbReference type="ARBA" id="ARBA00022679"/>
    </source>
</evidence>
<keyword evidence="1" id="KW-0808">Transferase</keyword>
<evidence type="ECO:0000256" key="4">
    <source>
        <dbReference type="ARBA" id="ARBA00022759"/>
    </source>
</evidence>
<dbReference type="InterPro" id="IPR050951">
    <property type="entry name" value="Retrovirus_Pol_polyprotein"/>
</dbReference>
<evidence type="ECO:0000256" key="3">
    <source>
        <dbReference type="ARBA" id="ARBA00022722"/>
    </source>
</evidence>
<keyword evidence="4" id="KW-0255">Endonuclease</keyword>
<name>A0A4Y2TYX7_ARAVE</name>
<dbReference type="Gene3D" id="3.10.20.370">
    <property type="match status" value="1"/>
</dbReference>
<dbReference type="AlphaFoldDB" id="A0A4Y2TYX7"/>
<dbReference type="GO" id="GO:0003964">
    <property type="term" value="F:RNA-directed DNA polymerase activity"/>
    <property type="evidence" value="ECO:0007669"/>
    <property type="project" value="UniProtKB-KW"/>
</dbReference>
<sequence length="137" mass="16043">MNTDASNEGIGAVLSQKIGNEECVIVYFSRNLGKPGRNYCVRRKELLAIAKSIEHFHRYLYGRKFLIRTDNASLRRLLNFREPEGQIARWIQRLQEYDFEIQHLKGMQMLSLEDPVKRAVNIAQMPRKNSELKQTFS</sequence>
<evidence type="ECO:0000256" key="5">
    <source>
        <dbReference type="ARBA" id="ARBA00022801"/>
    </source>
</evidence>
<dbReference type="InterPro" id="IPR041373">
    <property type="entry name" value="RT_RNaseH"/>
</dbReference>
<gene>
    <name evidence="8" type="primary">TY3B-G_707</name>
    <name evidence="8" type="ORF">AVEN_137468_1</name>
</gene>
<keyword evidence="3" id="KW-0540">Nuclease</keyword>
<organism evidence="8 9">
    <name type="scientific">Araneus ventricosus</name>
    <name type="common">Orbweaver spider</name>
    <name type="synonym">Epeira ventricosa</name>
    <dbReference type="NCBI Taxonomy" id="182803"/>
    <lineage>
        <taxon>Eukaryota</taxon>
        <taxon>Metazoa</taxon>
        <taxon>Ecdysozoa</taxon>
        <taxon>Arthropoda</taxon>
        <taxon>Chelicerata</taxon>
        <taxon>Arachnida</taxon>
        <taxon>Araneae</taxon>
        <taxon>Araneomorphae</taxon>
        <taxon>Entelegynae</taxon>
        <taxon>Araneoidea</taxon>
        <taxon>Araneidae</taxon>
        <taxon>Araneus</taxon>
    </lineage>
</organism>
<accession>A0A4Y2TYX7</accession>
<dbReference type="GO" id="GO:0016787">
    <property type="term" value="F:hydrolase activity"/>
    <property type="evidence" value="ECO:0007669"/>
    <property type="project" value="UniProtKB-KW"/>
</dbReference>
<dbReference type="PANTHER" id="PTHR37984">
    <property type="entry name" value="PROTEIN CBG26694"/>
    <property type="match status" value="1"/>
</dbReference>
<keyword evidence="9" id="KW-1185">Reference proteome</keyword>
<dbReference type="Proteomes" id="UP000499080">
    <property type="component" value="Unassembled WGS sequence"/>
</dbReference>
<proteinExistence type="predicted"/>
<dbReference type="Pfam" id="PF17917">
    <property type="entry name" value="RT_RNaseH"/>
    <property type="match status" value="1"/>
</dbReference>
<protein>
    <submittedName>
        <fullName evidence="8">Transposon Ty3-G Gag-Pol polyprotein</fullName>
    </submittedName>
</protein>
<evidence type="ECO:0000256" key="2">
    <source>
        <dbReference type="ARBA" id="ARBA00022695"/>
    </source>
</evidence>